<evidence type="ECO:0000256" key="3">
    <source>
        <dbReference type="ARBA" id="ARBA00022723"/>
    </source>
</evidence>
<dbReference type="OrthoDB" id="186625at2759"/>
<evidence type="ECO:0000313" key="8">
    <source>
        <dbReference type="Proteomes" id="UP000193719"/>
    </source>
</evidence>
<organism evidence="7 8">
    <name type="scientific">Piromyces finnis</name>
    <dbReference type="NCBI Taxonomy" id="1754191"/>
    <lineage>
        <taxon>Eukaryota</taxon>
        <taxon>Fungi</taxon>
        <taxon>Fungi incertae sedis</taxon>
        <taxon>Chytridiomycota</taxon>
        <taxon>Chytridiomycota incertae sedis</taxon>
        <taxon>Neocallimastigomycetes</taxon>
        <taxon>Neocallimastigales</taxon>
        <taxon>Neocallimastigaceae</taxon>
        <taxon>Piromyces</taxon>
    </lineage>
</organism>
<evidence type="ECO:0000256" key="1">
    <source>
        <dbReference type="ARBA" id="ARBA00004496"/>
    </source>
</evidence>
<keyword evidence="3" id="KW-0479">Metal-binding</keyword>
<keyword evidence="5" id="KW-0106">Calcium</keyword>
<feature type="domain" description="EF-hand" evidence="6">
    <location>
        <begin position="9"/>
        <end position="44"/>
    </location>
</feature>
<gene>
    <name evidence="7" type="ORF">BCR36DRAFT_404462</name>
</gene>
<dbReference type="InterPro" id="IPR051426">
    <property type="entry name" value="Peflin/Sorcin_CaBP"/>
</dbReference>
<dbReference type="GO" id="GO:0005737">
    <property type="term" value="C:cytoplasm"/>
    <property type="evidence" value="ECO:0007669"/>
    <property type="project" value="UniProtKB-SubCell"/>
</dbReference>
<reference evidence="7 8" key="1">
    <citation type="submission" date="2016-08" db="EMBL/GenBank/DDBJ databases">
        <title>Genomes of anaerobic fungi encode conserved fungal cellulosomes for biomass hydrolysis.</title>
        <authorList>
            <consortium name="DOE Joint Genome Institute"/>
            <person name="Haitjema C.H."/>
            <person name="Gilmore S.P."/>
            <person name="Henske J.K."/>
            <person name="Solomon K.V."/>
            <person name="De Groot R."/>
            <person name="Kuo A."/>
            <person name="Mondo S.J."/>
            <person name="Salamov A.A."/>
            <person name="Labutti K."/>
            <person name="Zhao Z."/>
            <person name="Chiniquy J."/>
            <person name="Barry K."/>
            <person name="Brewer H.M."/>
            <person name="Purvine S.O."/>
            <person name="Wright A.T."/>
            <person name="Boxma B."/>
            <person name="Van Alen T."/>
            <person name="Hackstein J.H."/>
            <person name="Baker S.E."/>
            <person name="Grigoriev I.V."/>
            <person name="O'Malley M.A."/>
        </authorList>
    </citation>
    <scope>NUCLEOTIDE SEQUENCE [LARGE SCALE GENOMIC DNA]</scope>
    <source>
        <strain evidence="8">finn</strain>
    </source>
</reference>
<dbReference type="GO" id="GO:0048306">
    <property type="term" value="F:calcium-dependent protein binding"/>
    <property type="evidence" value="ECO:0007669"/>
    <property type="project" value="UniProtKB-ARBA"/>
</dbReference>
<dbReference type="Pfam" id="PF13499">
    <property type="entry name" value="EF-hand_7"/>
    <property type="match status" value="1"/>
</dbReference>
<feature type="domain" description="EF-hand" evidence="6">
    <location>
        <begin position="76"/>
        <end position="111"/>
    </location>
</feature>
<dbReference type="AlphaFoldDB" id="A0A1Y1VAH0"/>
<keyword evidence="2" id="KW-0963">Cytoplasm</keyword>
<keyword evidence="4" id="KW-0677">Repeat</keyword>
<reference evidence="7 8" key="2">
    <citation type="submission" date="2016-08" db="EMBL/GenBank/DDBJ databases">
        <title>Pervasive Adenine N6-methylation of Active Genes in Fungi.</title>
        <authorList>
            <consortium name="DOE Joint Genome Institute"/>
            <person name="Mondo S.J."/>
            <person name="Dannebaum R.O."/>
            <person name="Kuo R.C."/>
            <person name="Labutti K."/>
            <person name="Haridas S."/>
            <person name="Kuo A."/>
            <person name="Salamov A."/>
            <person name="Ahrendt S.R."/>
            <person name="Lipzen A."/>
            <person name="Sullivan W."/>
            <person name="Andreopoulos W.B."/>
            <person name="Clum A."/>
            <person name="Lindquist E."/>
            <person name="Daum C."/>
            <person name="Ramamoorthy G.K."/>
            <person name="Gryganskyi A."/>
            <person name="Culley D."/>
            <person name="Magnuson J.K."/>
            <person name="James T.Y."/>
            <person name="O'Malley M.A."/>
            <person name="Stajich J.E."/>
            <person name="Spatafora J.W."/>
            <person name="Visel A."/>
            <person name="Grigoriev I.V."/>
        </authorList>
    </citation>
    <scope>NUCLEOTIDE SEQUENCE [LARGE SCALE GENOMIC DNA]</scope>
    <source>
        <strain evidence="8">finn</strain>
    </source>
</reference>
<dbReference type="InterPro" id="IPR011992">
    <property type="entry name" value="EF-hand-dom_pair"/>
</dbReference>
<dbReference type="SMART" id="SM00054">
    <property type="entry name" value="EFh"/>
    <property type="match status" value="2"/>
</dbReference>
<name>A0A1Y1VAH0_9FUNG</name>
<evidence type="ECO:0000256" key="4">
    <source>
        <dbReference type="ARBA" id="ARBA00022737"/>
    </source>
</evidence>
<proteinExistence type="predicted"/>
<comment type="caution">
    <text evidence="7">The sequence shown here is derived from an EMBL/GenBank/DDBJ whole genome shotgun (WGS) entry which is preliminary data.</text>
</comment>
<dbReference type="EMBL" id="MCFH01000021">
    <property type="protein sequence ID" value="ORX50335.1"/>
    <property type="molecule type" value="Genomic_DNA"/>
</dbReference>
<dbReference type="PROSITE" id="PS50222">
    <property type="entry name" value="EF_HAND_2"/>
    <property type="match status" value="2"/>
</dbReference>
<dbReference type="SUPFAM" id="SSF47473">
    <property type="entry name" value="EF-hand"/>
    <property type="match status" value="1"/>
</dbReference>
<keyword evidence="8" id="KW-1185">Reference proteome</keyword>
<accession>A0A1Y1VAH0</accession>
<dbReference type="InterPro" id="IPR002048">
    <property type="entry name" value="EF_hand_dom"/>
</dbReference>
<dbReference type="Gene3D" id="1.10.238.10">
    <property type="entry name" value="EF-hand"/>
    <property type="match status" value="1"/>
</dbReference>
<comment type="subcellular location">
    <subcellularLocation>
        <location evidence="1">Cytoplasm</location>
    </subcellularLocation>
</comment>
<sequence length="178" mass="21064">MASKSDWNHTDEEVKQWFLAVNTTGSGELSVEELRQALKNADNSHFSYQTIMLMIRMINSRNTDTLNLNEFHAMMIYIDRWRKMFNLFDIDGNNSIDTEELKEALYRLKLQISDRIIQLLLKKYSRNFDGKTINFDQFINICISLNSITDAFRKQDINKKGLVYLSYEEKENDKNKIE</sequence>
<evidence type="ECO:0000259" key="6">
    <source>
        <dbReference type="PROSITE" id="PS50222"/>
    </source>
</evidence>
<dbReference type="GO" id="GO:0005509">
    <property type="term" value="F:calcium ion binding"/>
    <property type="evidence" value="ECO:0007669"/>
    <property type="project" value="InterPro"/>
</dbReference>
<dbReference type="PROSITE" id="PS00018">
    <property type="entry name" value="EF_HAND_1"/>
    <property type="match status" value="1"/>
</dbReference>
<protein>
    <submittedName>
        <fullName evidence="7">EF-hand</fullName>
    </submittedName>
</protein>
<evidence type="ECO:0000313" key="7">
    <source>
        <dbReference type="EMBL" id="ORX50335.1"/>
    </source>
</evidence>
<dbReference type="PANTHER" id="PTHR46212">
    <property type="entry name" value="PEFLIN"/>
    <property type="match status" value="1"/>
</dbReference>
<dbReference type="STRING" id="1754191.A0A1Y1VAH0"/>
<evidence type="ECO:0000256" key="2">
    <source>
        <dbReference type="ARBA" id="ARBA00022490"/>
    </source>
</evidence>
<dbReference type="PANTHER" id="PTHR46212:SF3">
    <property type="entry name" value="GH27120P"/>
    <property type="match status" value="1"/>
</dbReference>
<dbReference type="Proteomes" id="UP000193719">
    <property type="component" value="Unassembled WGS sequence"/>
</dbReference>
<evidence type="ECO:0000256" key="5">
    <source>
        <dbReference type="ARBA" id="ARBA00022837"/>
    </source>
</evidence>
<dbReference type="InterPro" id="IPR018247">
    <property type="entry name" value="EF_Hand_1_Ca_BS"/>
</dbReference>